<name>A0A5B6WVD2_9ROSI</name>
<reference evidence="2" key="1">
    <citation type="journal article" date="2019" name="Plant Biotechnol. J.">
        <title>Genome sequencing of the Australian wild diploid species Gossypium australe highlights disease resistance and delayed gland morphogenesis.</title>
        <authorList>
            <person name="Cai Y."/>
            <person name="Cai X."/>
            <person name="Wang Q."/>
            <person name="Wang P."/>
            <person name="Zhang Y."/>
            <person name="Cai C."/>
            <person name="Xu Y."/>
            <person name="Wang K."/>
            <person name="Zhou Z."/>
            <person name="Wang C."/>
            <person name="Geng S."/>
            <person name="Li B."/>
            <person name="Dong Q."/>
            <person name="Hou Y."/>
            <person name="Wang H."/>
            <person name="Ai P."/>
            <person name="Liu Z."/>
            <person name="Yi F."/>
            <person name="Sun M."/>
            <person name="An G."/>
            <person name="Cheng J."/>
            <person name="Zhang Y."/>
            <person name="Shi Q."/>
            <person name="Xie Y."/>
            <person name="Shi X."/>
            <person name="Chang Y."/>
            <person name="Huang F."/>
            <person name="Chen Y."/>
            <person name="Hong S."/>
            <person name="Mi L."/>
            <person name="Sun Q."/>
            <person name="Zhang L."/>
            <person name="Zhou B."/>
            <person name="Peng R."/>
            <person name="Zhang X."/>
            <person name="Liu F."/>
        </authorList>
    </citation>
    <scope>NUCLEOTIDE SEQUENCE [LARGE SCALE GENOMIC DNA]</scope>
    <source>
        <strain evidence="2">cv. PA1801</strain>
    </source>
</reference>
<dbReference type="OrthoDB" id="437338at2759"/>
<organism evidence="1 2">
    <name type="scientific">Gossypium australe</name>
    <dbReference type="NCBI Taxonomy" id="47621"/>
    <lineage>
        <taxon>Eukaryota</taxon>
        <taxon>Viridiplantae</taxon>
        <taxon>Streptophyta</taxon>
        <taxon>Embryophyta</taxon>
        <taxon>Tracheophyta</taxon>
        <taxon>Spermatophyta</taxon>
        <taxon>Magnoliopsida</taxon>
        <taxon>eudicotyledons</taxon>
        <taxon>Gunneridae</taxon>
        <taxon>Pentapetalae</taxon>
        <taxon>rosids</taxon>
        <taxon>malvids</taxon>
        <taxon>Malvales</taxon>
        <taxon>Malvaceae</taxon>
        <taxon>Malvoideae</taxon>
        <taxon>Gossypium</taxon>
    </lineage>
</organism>
<dbReference type="EMBL" id="SMMG02000002">
    <property type="protein sequence ID" value="KAA3484832.1"/>
    <property type="molecule type" value="Genomic_DNA"/>
</dbReference>
<keyword evidence="2" id="KW-1185">Reference proteome</keyword>
<dbReference type="Gene3D" id="2.40.70.10">
    <property type="entry name" value="Acid Proteases"/>
    <property type="match status" value="1"/>
</dbReference>
<comment type="caution">
    <text evidence="1">The sequence shown here is derived from an EMBL/GenBank/DDBJ whole genome shotgun (WGS) entry which is preliminary data.</text>
</comment>
<dbReference type="InterPro" id="IPR021109">
    <property type="entry name" value="Peptidase_aspartic_dom_sf"/>
</dbReference>
<proteinExistence type="predicted"/>
<evidence type="ECO:0000313" key="2">
    <source>
        <dbReference type="Proteomes" id="UP000325315"/>
    </source>
</evidence>
<sequence length="164" mass="18998">MCGSTEHYIKNCPSRGDQMQALMQNQNKRARQLPSRGRGQIKAVMFVRVQGERFLTNLMKLPFEELDLILGLDWLVEHQVNLDGAVKRVTLNIVDDKEIVMVGKRRVYLSNVISAMLAKRLIRKRYEAYLAYVSDTNPNGLAMTVSKLLKSFHMFFPRNYQNTF</sequence>
<dbReference type="AlphaFoldDB" id="A0A5B6WVD2"/>
<dbReference type="Pfam" id="PF08284">
    <property type="entry name" value="RVP_2"/>
    <property type="match status" value="1"/>
</dbReference>
<evidence type="ECO:0000313" key="1">
    <source>
        <dbReference type="EMBL" id="KAA3484832.1"/>
    </source>
</evidence>
<protein>
    <submittedName>
        <fullName evidence="1">DNA/RNA polymerases superfamily protein</fullName>
    </submittedName>
</protein>
<dbReference type="Proteomes" id="UP000325315">
    <property type="component" value="Unassembled WGS sequence"/>
</dbReference>
<gene>
    <name evidence="1" type="ORF">EPI10_006890</name>
</gene>
<accession>A0A5B6WVD2</accession>